<evidence type="ECO:0000256" key="2">
    <source>
        <dbReference type="ARBA" id="ARBA00023015"/>
    </source>
</evidence>
<dbReference type="Proteomes" id="UP000318053">
    <property type="component" value="Unassembled WGS sequence"/>
</dbReference>
<proteinExistence type="inferred from homology"/>
<evidence type="ECO:0000313" key="6">
    <source>
        <dbReference type="Proteomes" id="UP000318053"/>
    </source>
</evidence>
<comment type="similarity">
    <text evidence="1">Belongs to the BlaI transcriptional regulatory family.</text>
</comment>
<keyword evidence="6" id="KW-1185">Reference proteome</keyword>
<dbReference type="AlphaFoldDB" id="A0A5C5X0H9"/>
<dbReference type="SUPFAM" id="SSF46785">
    <property type="entry name" value="Winged helix' DNA-binding domain"/>
    <property type="match status" value="1"/>
</dbReference>
<organism evidence="5 6">
    <name type="scientific">Allorhodopirellula solitaria</name>
    <dbReference type="NCBI Taxonomy" id="2527987"/>
    <lineage>
        <taxon>Bacteria</taxon>
        <taxon>Pseudomonadati</taxon>
        <taxon>Planctomycetota</taxon>
        <taxon>Planctomycetia</taxon>
        <taxon>Pirellulales</taxon>
        <taxon>Pirellulaceae</taxon>
        <taxon>Allorhodopirellula</taxon>
    </lineage>
</organism>
<gene>
    <name evidence="5" type="primary">blaI_3</name>
    <name evidence="5" type="ORF">CA85_48690</name>
</gene>
<name>A0A5C5X0H9_9BACT</name>
<dbReference type="PIRSF" id="PIRSF019455">
    <property type="entry name" value="CopR_AtkY"/>
    <property type="match status" value="1"/>
</dbReference>
<dbReference type="EMBL" id="SJPK01000023">
    <property type="protein sequence ID" value="TWT55675.1"/>
    <property type="molecule type" value="Genomic_DNA"/>
</dbReference>
<keyword evidence="4" id="KW-0804">Transcription</keyword>
<sequence length="138" mass="15698">MDTNQPDLPALSESQLEIMEIIWDLGEASARNVRQRLLNKREVARNTVRTLLQRMEEKGWLTHRQHGRTYLYTATRSRGCAVGKQVIEMLDQVCGGSPEALMAAIINYRGLSSAELNRIREMLDTAKTESKNSPKRGR</sequence>
<evidence type="ECO:0000256" key="4">
    <source>
        <dbReference type="ARBA" id="ARBA00023163"/>
    </source>
</evidence>
<evidence type="ECO:0000256" key="1">
    <source>
        <dbReference type="ARBA" id="ARBA00011046"/>
    </source>
</evidence>
<keyword evidence="3" id="KW-0238">DNA-binding</keyword>
<dbReference type="InterPro" id="IPR036390">
    <property type="entry name" value="WH_DNA-bd_sf"/>
</dbReference>
<comment type="caution">
    <text evidence="5">The sequence shown here is derived from an EMBL/GenBank/DDBJ whole genome shotgun (WGS) entry which is preliminary data.</text>
</comment>
<evidence type="ECO:0000313" key="5">
    <source>
        <dbReference type="EMBL" id="TWT55675.1"/>
    </source>
</evidence>
<evidence type="ECO:0000256" key="3">
    <source>
        <dbReference type="ARBA" id="ARBA00023125"/>
    </source>
</evidence>
<dbReference type="Gene3D" id="1.10.10.10">
    <property type="entry name" value="Winged helix-like DNA-binding domain superfamily/Winged helix DNA-binding domain"/>
    <property type="match status" value="1"/>
</dbReference>
<dbReference type="InterPro" id="IPR036388">
    <property type="entry name" value="WH-like_DNA-bd_sf"/>
</dbReference>
<protein>
    <submittedName>
        <fullName evidence="5">Penicillinase repressor</fullName>
    </submittedName>
</protein>
<dbReference type="GO" id="GO:0003677">
    <property type="term" value="F:DNA binding"/>
    <property type="evidence" value="ECO:0007669"/>
    <property type="project" value="UniProtKB-KW"/>
</dbReference>
<keyword evidence="2" id="KW-0805">Transcription regulation</keyword>
<dbReference type="InterPro" id="IPR005650">
    <property type="entry name" value="BlaI_family"/>
</dbReference>
<dbReference type="Pfam" id="PF03965">
    <property type="entry name" value="Penicillinase_R"/>
    <property type="match status" value="1"/>
</dbReference>
<dbReference type="GO" id="GO:0045892">
    <property type="term" value="P:negative regulation of DNA-templated transcription"/>
    <property type="evidence" value="ECO:0007669"/>
    <property type="project" value="InterPro"/>
</dbReference>
<accession>A0A5C5X0H9</accession>
<dbReference type="RefSeq" id="WP_146393687.1">
    <property type="nucleotide sequence ID" value="NZ_SJPK01000023.1"/>
</dbReference>
<dbReference type="OrthoDB" id="276583at2"/>
<reference evidence="5 6" key="1">
    <citation type="submission" date="2019-02" db="EMBL/GenBank/DDBJ databases">
        <title>Deep-cultivation of Planctomycetes and their phenomic and genomic characterization uncovers novel biology.</title>
        <authorList>
            <person name="Wiegand S."/>
            <person name="Jogler M."/>
            <person name="Boedeker C."/>
            <person name="Pinto D."/>
            <person name="Vollmers J."/>
            <person name="Rivas-Marin E."/>
            <person name="Kohn T."/>
            <person name="Peeters S.H."/>
            <person name="Heuer A."/>
            <person name="Rast P."/>
            <person name="Oberbeckmann S."/>
            <person name="Bunk B."/>
            <person name="Jeske O."/>
            <person name="Meyerdierks A."/>
            <person name="Storesund J.E."/>
            <person name="Kallscheuer N."/>
            <person name="Luecker S."/>
            <person name="Lage O.M."/>
            <person name="Pohl T."/>
            <person name="Merkel B.J."/>
            <person name="Hornburger P."/>
            <person name="Mueller R.-W."/>
            <person name="Bruemmer F."/>
            <person name="Labrenz M."/>
            <person name="Spormann A.M."/>
            <person name="Op Den Camp H."/>
            <person name="Overmann J."/>
            <person name="Amann R."/>
            <person name="Jetten M.S.M."/>
            <person name="Mascher T."/>
            <person name="Medema M.H."/>
            <person name="Devos D.P."/>
            <person name="Kaster A.-K."/>
            <person name="Ovreas L."/>
            <person name="Rohde M."/>
            <person name="Galperin M.Y."/>
            <person name="Jogler C."/>
        </authorList>
    </citation>
    <scope>NUCLEOTIDE SEQUENCE [LARGE SCALE GENOMIC DNA]</scope>
    <source>
        <strain evidence="5 6">CA85</strain>
    </source>
</reference>